<feature type="compositionally biased region" description="Basic and acidic residues" evidence="1">
    <location>
        <begin position="557"/>
        <end position="592"/>
    </location>
</feature>
<feature type="region of interest" description="Disordered" evidence="1">
    <location>
        <begin position="557"/>
        <end position="601"/>
    </location>
</feature>
<keyword evidence="3" id="KW-1185">Reference proteome</keyword>
<dbReference type="Proteomes" id="UP000606600">
    <property type="component" value="Unassembled WGS sequence"/>
</dbReference>
<sequence length="601" mass="68499">MAFKFLQHRWQKITLIVVLALLGLTLIIALFANSYFAPKLSDKIKSQVLKSSDSLYRIDIGNTELHILKGQATLYDIKLSVDTAVYNLKKKQGTAPNNLYELQVKRLVVSHMQLLTLYFKKKLNVGRITLNAPDVEVSYHPNQKPDTSKKDKRTLWQKISNSLELIKVDEIYLNDVKLKYKNYTGPKVAVSQLKELNLKATNLLIDSATQKDTSRFLFCKDVRTELYNYSSKSADGLYNFKVRSVKLSTQTRRLIVTGVNLQPVDHVTFFNKVKDDRFTFRVDSVVFNRFDYMNYQKSQDLDVARLAMYKGFFEVYSNYNGKLQTTDRLVTFPNWAIRNAVKAKFNIDTLDLKRFAVTYRQLNKKSMKTGMIFFDNINARLLNLTNGKELLQKNNIATAGLTSYFMGKGKLNLSFNFNLTDPAYGYSYKGHLGPMDIAEVNPATMPLSLVKITSGRVKSLDFNVHSTQKTSTGTVSFLYSNLQVDVLRKDYTKKSVITTLANAFIIKHDNPDDGSNAPRSAKVAFIRPANFPFFKTVWQTILSGIKPCAGVGKAQEEKFKKQSADDAKKEQEDLLKDAKKKKEAEDKKFKEALKKKKEGKG</sequence>
<evidence type="ECO:0008006" key="4">
    <source>
        <dbReference type="Google" id="ProtNLM"/>
    </source>
</evidence>
<evidence type="ECO:0000313" key="3">
    <source>
        <dbReference type="Proteomes" id="UP000606600"/>
    </source>
</evidence>
<name>A0ABR7WTH3_9SPHI</name>
<comment type="caution">
    <text evidence="2">The sequence shown here is derived from an EMBL/GenBank/DDBJ whole genome shotgun (WGS) entry which is preliminary data.</text>
</comment>
<evidence type="ECO:0000256" key="1">
    <source>
        <dbReference type="SAM" id="MobiDB-lite"/>
    </source>
</evidence>
<dbReference type="RefSeq" id="WP_191190272.1">
    <property type="nucleotide sequence ID" value="NZ_JACWMY010000009.1"/>
</dbReference>
<dbReference type="EMBL" id="JACWMY010000009">
    <property type="protein sequence ID" value="MBD1365607.1"/>
    <property type="molecule type" value="Genomic_DNA"/>
</dbReference>
<evidence type="ECO:0000313" key="2">
    <source>
        <dbReference type="EMBL" id="MBD1365607.1"/>
    </source>
</evidence>
<proteinExistence type="predicted"/>
<organism evidence="2 3">
    <name type="scientific">Mucilaginibacter pankratovii</name>
    <dbReference type="NCBI Taxonomy" id="2772110"/>
    <lineage>
        <taxon>Bacteria</taxon>
        <taxon>Pseudomonadati</taxon>
        <taxon>Bacteroidota</taxon>
        <taxon>Sphingobacteriia</taxon>
        <taxon>Sphingobacteriales</taxon>
        <taxon>Sphingobacteriaceae</taxon>
        <taxon>Mucilaginibacter</taxon>
    </lineage>
</organism>
<gene>
    <name evidence="2" type="ORF">IDJ77_17460</name>
</gene>
<protein>
    <recommendedName>
        <fullName evidence="4">AsmA-like protein</fullName>
    </recommendedName>
</protein>
<accession>A0ABR7WTH3</accession>
<reference evidence="2 3" key="1">
    <citation type="submission" date="2020-09" db="EMBL/GenBank/DDBJ databases">
        <title>Novel species of Mucilaginibacter isolated from a glacier on the Tibetan Plateau.</title>
        <authorList>
            <person name="Liu Q."/>
            <person name="Xin Y.-H."/>
        </authorList>
    </citation>
    <scope>NUCLEOTIDE SEQUENCE [LARGE SCALE GENOMIC DNA]</scope>
    <source>
        <strain evidence="2 3">ZT4R22</strain>
    </source>
</reference>